<evidence type="ECO:0000259" key="3">
    <source>
        <dbReference type="PROSITE" id="PS51471"/>
    </source>
</evidence>
<dbReference type="GO" id="GO:0016491">
    <property type="term" value="F:oxidoreductase activity"/>
    <property type="evidence" value="ECO:0007669"/>
    <property type="project" value="UniProtKB-KW"/>
</dbReference>
<comment type="similarity">
    <text evidence="1 2">Belongs to the iron/ascorbate-dependent oxidoreductase family.</text>
</comment>
<dbReference type="Pfam" id="PF03171">
    <property type="entry name" value="2OG-FeII_Oxy"/>
    <property type="match status" value="1"/>
</dbReference>
<dbReference type="InterPro" id="IPR027443">
    <property type="entry name" value="IPNS-like_sf"/>
</dbReference>
<keyword evidence="2" id="KW-0479">Metal-binding</keyword>
<dbReference type="EMBL" id="MDDG01000004">
    <property type="protein sequence ID" value="OQE42202.1"/>
    <property type="molecule type" value="Genomic_DNA"/>
</dbReference>
<dbReference type="InterPro" id="IPR005123">
    <property type="entry name" value="Oxoglu/Fe-dep_dioxygenase_dom"/>
</dbReference>
<dbReference type="Gene3D" id="2.60.120.330">
    <property type="entry name" value="B-lactam Antibiotic, Isopenicillin N Synthase, Chain"/>
    <property type="match status" value="1"/>
</dbReference>
<proteinExistence type="inferred from homology"/>
<dbReference type="PANTHER" id="PTHR47990">
    <property type="entry name" value="2-OXOGLUTARATE (2OG) AND FE(II)-DEPENDENT OXYGENASE SUPERFAMILY PROTEIN-RELATED"/>
    <property type="match status" value="1"/>
</dbReference>
<dbReference type="Pfam" id="PF14226">
    <property type="entry name" value="DIOX_N"/>
    <property type="match status" value="1"/>
</dbReference>
<dbReference type="InterPro" id="IPR026992">
    <property type="entry name" value="DIOX_N"/>
</dbReference>
<dbReference type="InterPro" id="IPR044861">
    <property type="entry name" value="IPNS-like_FE2OG_OXY"/>
</dbReference>
<protein>
    <recommendedName>
        <fullName evidence="3">Fe2OG dioxygenase domain-containing protein</fullName>
    </recommendedName>
</protein>
<keyword evidence="5" id="KW-1185">Reference proteome</keyword>
<name>A0A1V6UUV3_9EURO</name>
<evidence type="ECO:0000256" key="2">
    <source>
        <dbReference type="RuleBase" id="RU003682"/>
    </source>
</evidence>
<dbReference type="PROSITE" id="PS51471">
    <property type="entry name" value="FE2OG_OXY"/>
    <property type="match status" value="1"/>
</dbReference>
<dbReference type="Proteomes" id="UP000191500">
    <property type="component" value="Unassembled WGS sequence"/>
</dbReference>
<dbReference type="InterPro" id="IPR050231">
    <property type="entry name" value="Iron_ascorbate_oxido_reductase"/>
</dbReference>
<dbReference type="SUPFAM" id="SSF51197">
    <property type="entry name" value="Clavaminate synthase-like"/>
    <property type="match status" value="1"/>
</dbReference>
<dbReference type="AlphaFoldDB" id="A0A1V6UUV3"/>
<comment type="caution">
    <text evidence="4">The sequence shown here is derived from an EMBL/GenBank/DDBJ whole genome shotgun (WGS) entry which is preliminary data.</text>
</comment>
<keyword evidence="2" id="KW-0560">Oxidoreductase</keyword>
<dbReference type="GO" id="GO:0044283">
    <property type="term" value="P:small molecule biosynthetic process"/>
    <property type="evidence" value="ECO:0007669"/>
    <property type="project" value="UniProtKB-ARBA"/>
</dbReference>
<accession>A0A1V6UUV3</accession>
<gene>
    <name evidence="4" type="ORF">PENCOP_c004G04954</name>
</gene>
<reference evidence="5" key="1">
    <citation type="journal article" date="2017" name="Nat. Microbiol.">
        <title>Global analysis of biosynthetic gene clusters reveals vast potential of secondary metabolite production in Penicillium species.</title>
        <authorList>
            <person name="Nielsen J.C."/>
            <person name="Grijseels S."/>
            <person name="Prigent S."/>
            <person name="Ji B."/>
            <person name="Dainat J."/>
            <person name="Nielsen K.F."/>
            <person name="Frisvad J.C."/>
            <person name="Workman M."/>
            <person name="Nielsen J."/>
        </authorList>
    </citation>
    <scope>NUCLEOTIDE SEQUENCE [LARGE SCALE GENOMIC DNA]</scope>
    <source>
        <strain evidence="5">IBT 31321</strain>
    </source>
</reference>
<dbReference type="GO" id="GO:0046872">
    <property type="term" value="F:metal ion binding"/>
    <property type="evidence" value="ECO:0007669"/>
    <property type="project" value="UniProtKB-KW"/>
</dbReference>
<feature type="domain" description="Fe2OG dioxygenase" evidence="3">
    <location>
        <begin position="191"/>
        <end position="311"/>
    </location>
</feature>
<evidence type="ECO:0000313" key="5">
    <source>
        <dbReference type="Proteomes" id="UP000191500"/>
    </source>
</evidence>
<evidence type="ECO:0000313" key="4">
    <source>
        <dbReference type="EMBL" id="OQE42202.1"/>
    </source>
</evidence>
<organism evidence="4 5">
    <name type="scientific">Penicillium coprophilum</name>
    <dbReference type="NCBI Taxonomy" id="36646"/>
    <lineage>
        <taxon>Eukaryota</taxon>
        <taxon>Fungi</taxon>
        <taxon>Dikarya</taxon>
        <taxon>Ascomycota</taxon>
        <taxon>Pezizomycotina</taxon>
        <taxon>Eurotiomycetes</taxon>
        <taxon>Eurotiomycetidae</taxon>
        <taxon>Eurotiales</taxon>
        <taxon>Aspergillaceae</taxon>
        <taxon>Penicillium</taxon>
    </lineage>
</organism>
<evidence type="ECO:0000256" key="1">
    <source>
        <dbReference type="ARBA" id="ARBA00008056"/>
    </source>
</evidence>
<keyword evidence="2" id="KW-0408">Iron</keyword>
<dbReference type="STRING" id="36646.A0A1V6UUV3"/>
<sequence>MVGIKVVEPAQVPVIDFQALSAGTPQQRKDALQQLDDAFQSVGLIYLSNHSIGEDLVKEAFSWSKRFFDLPDDVKALVQHPHDISNHRGWAAAGTTVSSQGVWDQDEIERIRETGPAEKREVLETGDPYPSKIPNPHFIPNRVLPEEILPGFEAFTKKWWDACIEQELQLLQYLCEILGIPDKDFLGKQQNPNFNRSAFGWNHYLSTPARSLAAGEATRLNAHTDYGQFTLLFQDMSGGLELEDEEAGIFRPVLPKPGTVIVQVADMLERQSNGRWKSSLHQVSTPHHLKYGNVEDATLIERYSIGFFIQPDFDLVIKPLPGCEAKGRWSSLEWEDEITAGDWLNRRVALEYQRKDSSKSAV</sequence>